<organism evidence="1 2">
    <name type="scientific">Acinetobacter johnsonii</name>
    <dbReference type="NCBI Taxonomy" id="40214"/>
    <lineage>
        <taxon>Bacteria</taxon>
        <taxon>Pseudomonadati</taxon>
        <taxon>Pseudomonadota</taxon>
        <taxon>Gammaproteobacteria</taxon>
        <taxon>Moraxellales</taxon>
        <taxon>Moraxellaceae</taxon>
        <taxon>Acinetobacter</taxon>
    </lineage>
</organism>
<proteinExistence type="predicted"/>
<comment type="caution">
    <text evidence="1">The sequence shown here is derived from an EMBL/GenBank/DDBJ whole genome shotgun (WGS) entry which is preliminary data.</text>
</comment>
<protein>
    <submittedName>
        <fullName evidence="1">Uncharacterized protein</fullName>
    </submittedName>
</protein>
<accession>A0AA43BKN5</accession>
<gene>
    <name evidence="1" type="ORF">N5J46_05155</name>
</gene>
<evidence type="ECO:0000313" key="2">
    <source>
        <dbReference type="Proteomes" id="UP001162261"/>
    </source>
</evidence>
<name>A0AA43BKN5_ACIJO</name>
<dbReference type="RefSeq" id="WP_104498412.1">
    <property type="nucleotide sequence ID" value="NZ_CP059080.1"/>
</dbReference>
<evidence type="ECO:0000313" key="1">
    <source>
        <dbReference type="EMBL" id="MDH2171822.1"/>
    </source>
</evidence>
<reference evidence="1" key="1">
    <citation type="submission" date="2022-09" db="EMBL/GenBank/DDBJ databases">
        <title>Intensive care unit water sources are persistently colonized with multi-drug resistant bacteria and are the site of extensive horizontal gene transfer of antibiotic resistance genes.</title>
        <authorList>
            <person name="Diorio-Toth L."/>
        </authorList>
    </citation>
    <scope>NUCLEOTIDE SEQUENCE</scope>
    <source>
        <strain evidence="1">GD03649</strain>
    </source>
</reference>
<dbReference type="Proteomes" id="UP001162261">
    <property type="component" value="Unassembled WGS sequence"/>
</dbReference>
<dbReference type="AlphaFoldDB" id="A0AA43BKN5"/>
<sequence>MLKKILITSLLSMASLNAFSQEIKIEAIKAPFHVGKTVMACGQLAEIKHLENRHYLNLDRMYPNQTLTLLVWDNNYKWFEERFGRIDGMVGKRFCARGTIEEYKNNLQMKVNNPQFLRLMH</sequence>
<dbReference type="EMBL" id="JAOCLH010000006">
    <property type="protein sequence ID" value="MDH2171822.1"/>
    <property type="molecule type" value="Genomic_DNA"/>
</dbReference>